<dbReference type="PRINTS" id="PR00080">
    <property type="entry name" value="SDRFAMILY"/>
</dbReference>
<dbReference type="PANTHER" id="PTHR42879:SF2">
    <property type="entry name" value="3-OXOACYL-[ACYL-CARRIER-PROTEIN] REDUCTASE FABG"/>
    <property type="match status" value="1"/>
</dbReference>
<dbReference type="GO" id="GO:0004316">
    <property type="term" value="F:3-oxoacyl-[acyl-carrier-protein] reductase (NADPH) activity"/>
    <property type="evidence" value="ECO:0007669"/>
    <property type="project" value="UniProtKB-EC"/>
</dbReference>
<keyword evidence="5" id="KW-1185">Reference proteome</keyword>
<dbReference type="FunFam" id="3.40.50.720:FF:000173">
    <property type="entry name" value="3-oxoacyl-[acyl-carrier protein] reductase"/>
    <property type="match status" value="1"/>
</dbReference>
<dbReference type="SUPFAM" id="SSF51735">
    <property type="entry name" value="NAD(P)-binding Rossmann-fold domains"/>
    <property type="match status" value="1"/>
</dbReference>
<dbReference type="EMBL" id="JACJMO010000016">
    <property type="protein sequence ID" value="MBM6858004.1"/>
    <property type="molecule type" value="Genomic_DNA"/>
</dbReference>
<dbReference type="InterPro" id="IPR057326">
    <property type="entry name" value="KR_dom"/>
</dbReference>
<dbReference type="Proteomes" id="UP000698924">
    <property type="component" value="Unassembled WGS sequence"/>
</dbReference>
<gene>
    <name evidence="4" type="primary">fabG</name>
    <name evidence="4" type="ORF">H6D15_10410</name>
</gene>
<dbReference type="PRINTS" id="PR00081">
    <property type="entry name" value="GDHRDH"/>
</dbReference>
<comment type="caution">
    <text evidence="4">The sequence shown here is derived from an EMBL/GenBank/DDBJ whole genome shotgun (WGS) entry which is preliminary data.</text>
</comment>
<keyword evidence="2 4" id="KW-0560">Oxidoreductase</keyword>
<evidence type="ECO:0000256" key="1">
    <source>
        <dbReference type="ARBA" id="ARBA00006484"/>
    </source>
</evidence>
<dbReference type="AlphaFoldDB" id="A0AA41DA42"/>
<evidence type="ECO:0000313" key="5">
    <source>
        <dbReference type="Proteomes" id="UP000698924"/>
    </source>
</evidence>
<evidence type="ECO:0000313" key="4">
    <source>
        <dbReference type="EMBL" id="MBM6858004.1"/>
    </source>
</evidence>
<dbReference type="PANTHER" id="PTHR42879">
    <property type="entry name" value="3-OXOACYL-(ACYL-CARRIER-PROTEIN) REDUCTASE"/>
    <property type="match status" value="1"/>
</dbReference>
<dbReference type="Pfam" id="PF13561">
    <property type="entry name" value="adh_short_C2"/>
    <property type="match status" value="1"/>
</dbReference>
<dbReference type="SMART" id="SM00822">
    <property type="entry name" value="PKS_KR"/>
    <property type="match status" value="1"/>
</dbReference>
<dbReference type="InterPro" id="IPR002347">
    <property type="entry name" value="SDR_fam"/>
</dbReference>
<dbReference type="EC" id="1.1.1.100" evidence="4"/>
<evidence type="ECO:0000259" key="3">
    <source>
        <dbReference type="SMART" id="SM00822"/>
    </source>
</evidence>
<feature type="domain" description="Ketoreductase" evidence="3">
    <location>
        <begin position="3"/>
        <end position="191"/>
    </location>
</feature>
<dbReference type="NCBIfam" id="NF009466">
    <property type="entry name" value="PRK12826.1-2"/>
    <property type="match status" value="1"/>
</dbReference>
<organism evidence="4 5">
    <name type="scientific">Caecibacteroides pullorum</name>
    <dbReference type="NCBI Taxonomy" id="2725562"/>
    <lineage>
        <taxon>Bacteria</taxon>
        <taxon>Pseudomonadati</taxon>
        <taxon>Bacteroidota</taxon>
        <taxon>Bacteroidia</taxon>
        <taxon>Bacteroidales</taxon>
        <taxon>Bacteroidaceae</taxon>
        <taxon>Caecibacteroides</taxon>
    </lineage>
</organism>
<dbReference type="InterPro" id="IPR050259">
    <property type="entry name" value="SDR"/>
</dbReference>
<dbReference type="InterPro" id="IPR036291">
    <property type="entry name" value="NAD(P)-bd_dom_sf"/>
</dbReference>
<accession>A0AA41DA42</accession>
<dbReference type="Gene3D" id="3.40.50.720">
    <property type="entry name" value="NAD(P)-binding Rossmann-like Domain"/>
    <property type="match status" value="1"/>
</dbReference>
<reference evidence="4 5" key="1">
    <citation type="journal article" date="2021" name="Sci. Rep.">
        <title>The distribution of antibiotic resistance genes in chicken gut microbiota commensals.</title>
        <authorList>
            <person name="Juricova H."/>
            <person name="Matiasovicova J."/>
            <person name="Kubasova T."/>
            <person name="Cejkova D."/>
            <person name="Rychlik I."/>
        </authorList>
    </citation>
    <scope>NUCLEOTIDE SEQUENCE [LARGE SCALE GENOMIC DNA]</scope>
    <source>
        <strain evidence="4 5">An421</strain>
    </source>
</reference>
<comment type="similarity">
    <text evidence="1">Belongs to the short-chain dehydrogenases/reductases (SDR) family.</text>
</comment>
<sequence length="244" mass="26724">MKKYALVTGGSRGLGRAICQMFAQRNIPVLINYQTNQQAAEEVRDSIIACGGEADLLQFNVGNEEEVSRALDAWEQAHPDDYIAYLVNNAGIRRDNVLFMMPEQDWHDVINTSLNGFYYVTRKLLPKMMMRKHGGRIVNMASLSGIKGMPGQTNYSAAKAALIGATKALAQEVASRNVTVNAVAPGFIETDMTKDLPQEQLKDLVPMKRFGKPAEVAALVGFICSEEASYITGEVISINGGLYT</sequence>
<evidence type="ECO:0000256" key="2">
    <source>
        <dbReference type="ARBA" id="ARBA00023002"/>
    </source>
</evidence>
<dbReference type="NCBIfam" id="NF004200">
    <property type="entry name" value="PRK05653.1-5"/>
    <property type="match status" value="1"/>
</dbReference>
<dbReference type="RefSeq" id="WP_021848164.1">
    <property type="nucleotide sequence ID" value="NZ_JAAZTS010000016.1"/>
</dbReference>
<proteinExistence type="inferred from homology"/>
<name>A0AA41DA42_9BACT</name>
<protein>
    <submittedName>
        <fullName evidence="4">3-oxoacyl-ACP reductase FabG</fullName>
        <ecNumber evidence="4">1.1.1.100</ecNumber>
    </submittedName>
</protein>